<feature type="transmembrane region" description="Helical" evidence="1">
    <location>
        <begin position="44"/>
        <end position="63"/>
    </location>
</feature>
<evidence type="ECO:0000313" key="3">
    <source>
        <dbReference type="Proteomes" id="UP000712157"/>
    </source>
</evidence>
<keyword evidence="1" id="KW-0472">Membrane</keyword>
<gene>
    <name evidence="2" type="ORF">KTH89_18580</name>
</gene>
<dbReference type="AlphaFoldDB" id="A0A949K234"/>
<evidence type="ECO:0000313" key="2">
    <source>
        <dbReference type="EMBL" id="MBU9738551.1"/>
    </source>
</evidence>
<dbReference type="Proteomes" id="UP000712157">
    <property type="component" value="Unassembled WGS sequence"/>
</dbReference>
<organism evidence="2 3">
    <name type="scientific">Diplocloster agilis</name>
    <dbReference type="NCBI Taxonomy" id="2850323"/>
    <lineage>
        <taxon>Bacteria</taxon>
        <taxon>Bacillati</taxon>
        <taxon>Bacillota</taxon>
        <taxon>Clostridia</taxon>
        <taxon>Lachnospirales</taxon>
        <taxon>Lachnospiraceae</taxon>
        <taxon>Diplocloster</taxon>
    </lineage>
</organism>
<feature type="transmembrane region" description="Helical" evidence="1">
    <location>
        <begin position="84"/>
        <end position="107"/>
    </location>
</feature>
<feature type="transmembrane region" description="Helical" evidence="1">
    <location>
        <begin position="119"/>
        <end position="136"/>
    </location>
</feature>
<name>A0A949K234_9FIRM</name>
<sequence>MEIFKYYIERCYPHIMSLIVVFVLYKMGINFINNTNFNSALDSVNTIAALIIGFLGAILPVILGMKNESKFVKYVFEKDERKLFLKYIKITISVGLTLVFITVVLYFKEEITNLKIKNVLFYLWTYLGISFLLCTYRSLSNMLNLIFTDDNALKNKLYNNVQYTNKSEAEKNIEEKYKL</sequence>
<accession>A0A949K234</accession>
<comment type="caution">
    <text evidence="2">The sequence shown here is derived from an EMBL/GenBank/DDBJ whole genome shotgun (WGS) entry which is preliminary data.</text>
</comment>
<reference evidence="2" key="1">
    <citation type="submission" date="2021-06" db="EMBL/GenBank/DDBJ databases">
        <title>Description of novel taxa of the family Lachnospiraceae.</title>
        <authorList>
            <person name="Chaplin A.V."/>
            <person name="Sokolova S.R."/>
            <person name="Pikina A.P."/>
            <person name="Korzhanova M."/>
            <person name="Belova V."/>
            <person name="Korostin D."/>
            <person name="Efimov B.A."/>
        </authorList>
    </citation>
    <scope>NUCLEOTIDE SEQUENCE</scope>
    <source>
        <strain evidence="2">ASD5720</strain>
    </source>
</reference>
<dbReference type="EMBL" id="JAHQCW010000037">
    <property type="protein sequence ID" value="MBU9738551.1"/>
    <property type="molecule type" value="Genomic_DNA"/>
</dbReference>
<keyword evidence="1" id="KW-1133">Transmembrane helix</keyword>
<proteinExistence type="predicted"/>
<keyword evidence="3" id="KW-1185">Reference proteome</keyword>
<protein>
    <submittedName>
        <fullName evidence="2">Uncharacterized protein</fullName>
    </submittedName>
</protein>
<evidence type="ECO:0000256" key="1">
    <source>
        <dbReference type="SAM" id="Phobius"/>
    </source>
</evidence>
<feature type="transmembrane region" description="Helical" evidence="1">
    <location>
        <begin position="12"/>
        <end position="32"/>
    </location>
</feature>
<keyword evidence="1" id="KW-0812">Transmembrane</keyword>
<dbReference type="RefSeq" id="WP_238722688.1">
    <property type="nucleotide sequence ID" value="NZ_JAHQCW010000037.1"/>
</dbReference>